<gene>
    <name evidence="2" type="ORF">T1815_00311</name>
</gene>
<evidence type="ECO:0000313" key="3">
    <source>
        <dbReference type="Proteomes" id="UP000049472"/>
    </source>
</evidence>
<evidence type="ECO:0000256" key="1">
    <source>
        <dbReference type="SAM" id="Phobius"/>
    </source>
</evidence>
<accession>A0A0M6WWN2</accession>
<keyword evidence="1" id="KW-0472">Membrane</keyword>
<keyword evidence="3" id="KW-1185">Reference proteome</keyword>
<reference evidence="3" key="1">
    <citation type="submission" date="2015-05" db="EMBL/GenBank/DDBJ databases">
        <authorList>
            <consortium name="Pathogen Informatics"/>
        </authorList>
    </citation>
    <scope>NUCLEOTIDE SEQUENCE [LARGE SCALE GENOMIC DNA]</scope>
    <source>
        <strain evidence="3">T1-815</strain>
    </source>
</reference>
<dbReference type="AlphaFoldDB" id="A0A0M6WWN2"/>
<evidence type="ECO:0008006" key="4">
    <source>
        <dbReference type="Google" id="ProtNLM"/>
    </source>
</evidence>
<dbReference type="Proteomes" id="UP000049472">
    <property type="component" value="Unassembled WGS sequence"/>
</dbReference>
<dbReference type="RefSeq" id="WP_306778395.1">
    <property type="nucleotide sequence ID" value="NZ_AP031452.1"/>
</dbReference>
<protein>
    <recommendedName>
        <fullName evidence="4">Flp pilus assembly protein TadB</fullName>
    </recommendedName>
</protein>
<feature type="transmembrane region" description="Helical" evidence="1">
    <location>
        <begin position="47"/>
        <end position="64"/>
    </location>
</feature>
<evidence type="ECO:0000313" key="2">
    <source>
        <dbReference type="EMBL" id="CRL41986.1"/>
    </source>
</evidence>
<keyword evidence="1" id="KW-1133">Transmembrane helix</keyword>
<name>A0A0M6WWN2_9FIRM</name>
<feature type="transmembrane region" description="Helical" evidence="1">
    <location>
        <begin position="223"/>
        <end position="244"/>
    </location>
</feature>
<proteinExistence type="predicted"/>
<dbReference type="EMBL" id="CVRQ01000058">
    <property type="protein sequence ID" value="CRL41986.1"/>
    <property type="molecule type" value="Genomic_DNA"/>
</dbReference>
<keyword evidence="1" id="KW-0812">Transmembrane</keyword>
<organism evidence="2 3">
    <name type="scientific">Agathobacter rectalis</name>
    <dbReference type="NCBI Taxonomy" id="39491"/>
    <lineage>
        <taxon>Bacteria</taxon>
        <taxon>Bacillati</taxon>
        <taxon>Bacillota</taxon>
        <taxon>Clostridia</taxon>
        <taxon>Lachnospirales</taxon>
        <taxon>Lachnospiraceae</taxon>
        <taxon>Agathobacter</taxon>
    </lineage>
</organism>
<sequence length="258" mass="29648">MLLNSYEGFDYMDYSRYSMCTKDWGIVFIKSMAATVIIAYLFYDSPIVVIAFPAVFAYCAKLCRQEGVRRQKEKLNEEFMNVLKVLSSNMLAGYSVENAWQEAEKEMELMYGNNSLMLSEIQEMNRQIKMNQTFEAVLSEFAHRSGLEDIVNFSDIFSFAKRSGGRFVDIIESTTYRMWTKYDTNRQIEVAVSAKRLEQKTMNYIPIFLLAFLKLSSRDYMSALYGNLIGVIFMSTCLLAYAGAIKLAKKFLQVGIGI</sequence>